<reference evidence="11 12" key="1">
    <citation type="journal article" date="2023" name="Genes (Basel)">
        <title>Chromosome-Level Genome Assembly and Circadian Gene Repertoire of the Patagonia Blennie Eleginops maclovinus-The Closest Ancestral Proxy of Antarctic Cryonotothenioids.</title>
        <authorList>
            <person name="Cheng C.C."/>
            <person name="Rivera-Colon A.G."/>
            <person name="Minhas B.F."/>
            <person name="Wilson L."/>
            <person name="Rayamajhi N."/>
            <person name="Vargas-Chacoff L."/>
            <person name="Catchen J.M."/>
        </authorList>
    </citation>
    <scope>NUCLEOTIDE SEQUENCE [LARGE SCALE GENOMIC DNA]</scope>
    <source>
        <strain evidence="11">JMC-PN-2008</strain>
    </source>
</reference>
<evidence type="ECO:0000256" key="2">
    <source>
        <dbReference type="ARBA" id="ARBA00022692"/>
    </source>
</evidence>
<dbReference type="GO" id="GO:0004930">
    <property type="term" value="F:G protein-coupled receptor activity"/>
    <property type="evidence" value="ECO:0007669"/>
    <property type="project" value="UniProtKB-KW"/>
</dbReference>
<dbReference type="PROSITE" id="PS50262">
    <property type="entry name" value="G_PROTEIN_RECEP_F1_2"/>
    <property type="match status" value="1"/>
</dbReference>
<feature type="transmembrane region" description="Helical" evidence="9">
    <location>
        <begin position="13"/>
        <end position="40"/>
    </location>
</feature>
<evidence type="ECO:0000256" key="8">
    <source>
        <dbReference type="ARBA" id="ARBA00023224"/>
    </source>
</evidence>
<dbReference type="AlphaFoldDB" id="A0AAN7Y8W7"/>
<gene>
    <name evidence="11" type="ORF">PBY51_018382</name>
</gene>
<organism evidence="11 12">
    <name type="scientific">Eleginops maclovinus</name>
    <name type="common">Patagonian blennie</name>
    <name type="synonym">Eleginus maclovinus</name>
    <dbReference type="NCBI Taxonomy" id="56733"/>
    <lineage>
        <taxon>Eukaryota</taxon>
        <taxon>Metazoa</taxon>
        <taxon>Chordata</taxon>
        <taxon>Craniata</taxon>
        <taxon>Vertebrata</taxon>
        <taxon>Euteleostomi</taxon>
        <taxon>Actinopterygii</taxon>
        <taxon>Neopterygii</taxon>
        <taxon>Teleostei</taxon>
        <taxon>Neoteleostei</taxon>
        <taxon>Acanthomorphata</taxon>
        <taxon>Eupercaria</taxon>
        <taxon>Perciformes</taxon>
        <taxon>Notothenioidei</taxon>
        <taxon>Eleginopidae</taxon>
        <taxon>Eleginops</taxon>
    </lineage>
</organism>
<evidence type="ECO:0000313" key="11">
    <source>
        <dbReference type="EMBL" id="KAK5873334.1"/>
    </source>
</evidence>
<evidence type="ECO:0000256" key="4">
    <source>
        <dbReference type="ARBA" id="ARBA00023040"/>
    </source>
</evidence>
<keyword evidence="5 9" id="KW-0472">Membrane</keyword>
<feature type="transmembrane region" description="Helical" evidence="9">
    <location>
        <begin position="52"/>
        <end position="74"/>
    </location>
</feature>
<keyword evidence="7" id="KW-0325">Glycoprotein</keyword>
<proteinExistence type="predicted"/>
<keyword evidence="4" id="KW-0297">G-protein coupled receptor</keyword>
<keyword evidence="8" id="KW-0807">Transducer</keyword>
<feature type="transmembrane region" description="Helical" evidence="9">
    <location>
        <begin position="124"/>
        <end position="145"/>
    </location>
</feature>
<sequence length="275" mass="30371">MDKVNRTSNFEELVWYFLPTVVLVPPLGLPVNAAVLRLLLGKPGICSTSEVFILNLAVFDMLFCFTVVVEYINFLCNTTLENSRFLSWRLSQAGGPMLLCVLSLDAYMAVCRPLIFLRLKDPRFRLSLCLLLSTLALASCGLAKVVVVSNIVTVVGILAVAMLTISTCNILILRSLRQSGPGRKELHPVKKQAFKTVLTALVMVEFHYLPSLTESLIKVLFPSLLPPYSILTSITFLILSMSSFVQPLSYLVRTKQLPKIGCNRRAAAEAKTTAS</sequence>
<evidence type="ECO:0000256" key="1">
    <source>
        <dbReference type="ARBA" id="ARBA00004141"/>
    </source>
</evidence>
<protein>
    <recommendedName>
        <fullName evidence="10">G-protein coupled receptors family 1 profile domain-containing protein</fullName>
    </recommendedName>
</protein>
<evidence type="ECO:0000256" key="5">
    <source>
        <dbReference type="ARBA" id="ARBA00023136"/>
    </source>
</evidence>
<evidence type="ECO:0000256" key="6">
    <source>
        <dbReference type="ARBA" id="ARBA00023170"/>
    </source>
</evidence>
<dbReference type="EMBL" id="JAUZQC010000003">
    <property type="protein sequence ID" value="KAK5873334.1"/>
    <property type="molecule type" value="Genomic_DNA"/>
</dbReference>
<keyword evidence="2 9" id="KW-0812">Transmembrane</keyword>
<dbReference type="PANTHER" id="PTHR24232:SF107">
    <property type="entry name" value="HYDROXYCARBOXYLIC ACID RECEPTOR 2-LIKE"/>
    <property type="match status" value="1"/>
</dbReference>
<evidence type="ECO:0000259" key="10">
    <source>
        <dbReference type="PROSITE" id="PS50262"/>
    </source>
</evidence>
<dbReference type="SUPFAM" id="SSF81321">
    <property type="entry name" value="Family A G protein-coupled receptor-like"/>
    <property type="match status" value="1"/>
</dbReference>
<feature type="transmembrane region" description="Helical" evidence="9">
    <location>
        <begin position="193"/>
        <end position="210"/>
    </location>
</feature>
<dbReference type="PANTHER" id="PTHR24232">
    <property type="entry name" value="G-PROTEIN COUPLED RECEPTOR"/>
    <property type="match status" value="1"/>
</dbReference>
<dbReference type="Proteomes" id="UP001346869">
    <property type="component" value="Unassembled WGS sequence"/>
</dbReference>
<evidence type="ECO:0000256" key="9">
    <source>
        <dbReference type="SAM" id="Phobius"/>
    </source>
</evidence>
<comment type="subcellular location">
    <subcellularLocation>
        <location evidence="1">Membrane</location>
        <topology evidence="1">Multi-pass membrane protein</topology>
    </subcellularLocation>
</comment>
<keyword evidence="6" id="KW-0675">Receptor</keyword>
<feature type="domain" description="G-protein coupled receptors family 1 profile" evidence="10">
    <location>
        <begin position="31"/>
        <end position="250"/>
    </location>
</feature>
<name>A0AAN7Y8W7_ELEMC</name>
<evidence type="ECO:0000256" key="7">
    <source>
        <dbReference type="ARBA" id="ARBA00023180"/>
    </source>
</evidence>
<evidence type="ECO:0000256" key="3">
    <source>
        <dbReference type="ARBA" id="ARBA00022989"/>
    </source>
</evidence>
<dbReference type="PRINTS" id="PR00237">
    <property type="entry name" value="GPCRRHODOPSN"/>
</dbReference>
<accession>A0AAN7Y8W7</accession>
<comment type="caution">
    <text evidence="11">The sequence shown here is derived from an EMBL/GenBank/DDBJ whole genome shotgun (WGS) entry which is preliminary data.</text>
</comment>
<feature type="transmembrane region" description="Helical" evidence="9">
    <location>
        <begin position="230"/>
        <end position="252"/>
    </location>
</feature>
<dbReference type="Gene3D" id="1.20.1070.10">
    <property type="entry name" value="Rhodopsin 7-helix transmembrane proteins"/>
    <property type="match status" value="2"/>
</dbReference>
<dbReference type="GO" id="GO:0035025">
    <property type="term" value="P:positive regulation of Rho protein signal transduction"/>
    <property type="evidence" value="ECO:0007669"/>
    <property type="project" value="TreeGrafter"/>
</dbReference>
<dbReference type="GO" id="GO:0005886">
    <property type="term" value="C:plasma membrane"/>
    <property type="evidence" value="ECO:0007669"/>
    <property type="project" value="TreeGrafter"/>
</dbReference>
<dbReference type="GO" id="GO:0007200">
    <property type="term" value="P:phospholipase C-activating G protein-coupled receptor signaling pathway"/>
    <property type="evidence" value="ECO:0007669"/>
    <property type="project" value="TreeGrafter"/>
</dbReference>
<feature type="transmembrane region" description="Helical" evidence="9">
    <location>
        <begin position="151"/>
        <end position="172"/>
    </location>
</feature>
<dbReference type="InterPro" id="IPR017452">
    <property type="entry name" value="GPCR_Rhodpsn_7TM"/>
</dbReference>
<evidence type="ECO:0000313" key="12">
    <source>
        <dbReference type="Proteomes" id="UP001346869"/>
    </source>
</evidence>
<dbReference type="InterPro" id="IPR000276">
    <property type="entry name" value="GPCR_Rhodpsn"/>
</dbReference>
<keyword evidence="12" id="KW-1185">Reference proteome</keyword>
<reference evidence="11 12" key="2">
    <citation type="journal article" date="2023" name="Mol. Biol. Evol.">
        <title>Genomics of Secondarily Temperate Adaptation in the Only Non-Antarctic Icefish.</title>
        <authorList>
            <person name="Rivera-Colon A.G."/>
            <person name="Rayamajhi N."/>
            <person name="Minhas B.F."/>
            <person name="Madrigal G."/>
            <person name="Bilyk K.T."/>
            <person name="Yoon V."/>
            <person name="Hune M."/>
            <person name="Gregory S."/>
            <person name="Cheng C.H.C."/>
            <person name="Catchen J.M."/>
        </authorList>
    </citation>
    <scope>NUCLEOTIDE SEQUENCE [LARGE SCALE GENOMIC DNA]</scope>
    <source>
        <strain evidence="11">JMC-PN-2008</strain>
    </source>
</reference>
<keyword evidence="3 9" id="KW-1133">Transmembrane helix</keyword>